<evidence type="ECO:0008006" key="3">
    <source>
        <dbReference type="Google" id="ProtNLM"/>
    </source>
</evidence>
<dbReference type="AlphaFoldDB" id="A0A2W5VFF5"/>
<evidence type="ECO:0000313" key="1">
    <source>
        <dbReference type="EMBL" id="PZR37177.1"/>
    </source>
</evidence>
<dbReference type="EMBL" id="QFQZ01000002">
    <property type="protein sequence ID" value="PZR37177.1"/>
    <property type="molecule type" value="Genomic_DNA"/>
</dbReference>
<dbReference type="Proteomes" id="UP000249393">
    <property type="component" value="Unassembled WGS sequence"/>
</dbReference>
<dbReference type="RefSeq" id="WP_304273144.1">
    <property type="nucleotide sequence ID" value="NZ_QFQZ01000002.1"/>
</dbReference>
<sequence>MPRYVAEGLDLSRMPKPRAVRSLDYETLLERRRVRLKAELAARDIPFDAARIDSEPAMALQQVDAYRELLGLAQVNAGVLATMLAWAVGTDLDNCALRLPLLRMDGESDERFRWRCLLIPESWGAGKLAGYLLAALTAHPDVADAGVWVDRTDPRQPIIRIAPIVSVASGWVDASDPAVPIKRLRPASDADGTPSDDVLEAVRILANRDDVAAASDVISVRPPRILPYQISLVTEHLRGPDPAALRTLSAEGCAAMADARRSPGRDVPLAAIIAAGQVPAAENVQLLSPTAPILASEGDLAVCTAIDVQSLVVNG</sequence>
<organism evidence="1 2">
    <name type="scientific">Caulobacter segnis</name>
    <dbReference type="NCBI Taxonomy" id="88688"/>
    <lineage>
        <taxon>Bacteria</taxon>
        <taxon>Pseudomonadati</taxon>
        <taxon>Pseudomonadota</taxon>
        <taxon>Alphaproteobacteria</taxon>
        <taxon>Caulobacterales</taxon>
        <taxon>Caulobacteraceae</taxon>
        <taxon>Caulobacter</taxon>
    </lineage>
</organism>
<comment type="caution">
    <text evidence="1">The sequence shown here is derived from an EMBL/GenBank/DDBJ whole genome shotgun (WGS) entry which is preliminary data.</text>
</comment>
<gene>
    <name evidence="1" type="ORF">DI526_01285</name>
</gene>
<evidence type="ECO:0000313" key="2">
    <source>
        <dbReference type="Proteomes" id="UP000249393"/>
    </source>
</evidence>
<name>A0A2W5VFF5_9CAUL</name>
<proteinExistence type="predicted"/>
<accession>A0A2W5VFF5</accession>
<protein>
    <recommendedName>
        <fullName evidence="3">Baseplate protein J-like domain-containing protein</fullName>
    </recommendedName>
</protein>
<reference evidence="1 2" key="1">
    <citation type="submission" date="2017-08" db="EMBL/GenBank/DDBJ databases">
        <title>Infants hospitalized years apart are colonized by the same room-sourced microbial strains.</title>
        <authorList>
            <person name="Brooks B."/>
            <person name="Olm M.R."/>
            <person name="Firek B.A."/>
            <person name="Baker R."/>
            <person name="Thomas B.C."/>
            <person name="Morowitz M.J."/>
            <person name="Banfield J.F."/>
        </authorList>
    </citation>
    <scope>NUCLEOTIDE SEQUENCE [LARGE SCALE GENOMIC DNA]</scope>
    <source>
        <strain evidence="1">S2_003_000_R2_4</strain>
    </source>
</reference>